<gene>
    <name evidence="1" type="ORF">PoB_002287000</name>
</gene>
<evidence type="ECO:0000313" key="1">
    <source>
        <dbReference type="EMBL" id="GFN96364.1"/>
    </source>
</evidence>
<comment type="caution">
    <text evidence="1">The sequence shown here is derived from an EMBL/GenBank/DDBJ whole genome shotgun (WGS) entry which is preliminary data.</text>
</comment>
<accession>A0AAV3ZL14</accession>
<proteinExistence type="predicted"/>
<organism evidence="1 2">
    <name type="scientific">Plakobranchus ocellatus</name>
    <dbReference type="NCBI Taxonomy" id="259542"/>
    <lineage>
        <taxon>Eukaryota</taxon>
        <taxon>Metazoa</taxon>
        <taxon>Spiralia</taxon>
        <taxon>Lophotrochozoa</taxon>
        <taxon>Mollusca</taxon>
        <taxon>Gastropoda</taxon>
        <taxon>Heterobranchia</taxon>
        <taxon>Euthyneura</taxon>
        <taxon>Panpulmonata</taxon>
        <taxon>Sacoglossa</taxon>
        <taxon>Placobranchoidea</taxon>
        <taxon>Plakobranchidae</taxon>
        <taxon>Plakobranchus</taxon>
    </lineage>
</organism>
<dbReference type="AlphaFoldDB" id="A0AAV3ZL14"/>
<evidence type="ECO:0008006" key="3">
    <source>
        <dbReference type="Google" id="ProtNLM"/>
    </source>
</evidence>
<sequence length="89" mass="10510">MPISELNEAFTRAVIHAARRGILQDVIRRYSPIWTTEFTQAVAKRKQARREYLKSKTTTNSKQYNALCRRAKKIGQVARTKEWRRAFEI</sequence>
<name>A0AAV3ZL14_9GAST</name>
<keyword evidence="2" id="KW-1185">Reference proteome</keyword>
<evidence type="ECO:0000313" key="2">
    <source>
        <dbReference type="Proteomes" id="UP000735302"/>
    </source>
</evidence>
<dbReference type="Proteomes" id="UP000735302">
    <property type="component" value="Unassembled WGS sequence"/>
</dbReference>
<reference evidence="1 2" key="1">
    <citation type="journal article" date="2021" name="Elife">
        <title>Chloroplast acquisition without the gene transfer in kleptoplastic sea slugs, Plakobranchus ocellatus.</title>
        <authorList>
            <person name="Maeda T."/>
            <person name="Takahashi S."/>
            <person name="Yoshida T."/>
            <person name="Shimamura S."/>
            <person name="Takaki Y."/>
            <person name="Nagai Y."/>
            <person name="Toyoda A."/>
            <person name="Suzuki Y."/>
            <person name="Arimoto A."/>
            <person name="Ishii H."/>
            <person name="Satoh N."/>
            <person name="Nishiyama T."/>
            <person name="Hasebe M."/>
            <person name="Maruyama T."/>
            <person name="Minagawa J."/>
            <person name="Obokata J."/>
            <person name="Shigenobu S."/>
        </authorList>
    </citation>
    <scope>NUCLEOTIDE SEQUENCE [LARGE SCALE GENOMIC DNA]</scope>
</reference>
<dbReference type="EMBL" id="BLXT01002667">
    <property type="protein sequence ID" value="GFN96364.1"/>
    <property type="molecule type" value="Genomic_DNA"/>
</dbReference>
<protein>
    <recommendedName>
        <fullName evidence="3">Reverse transcriptase</fullName>
    </recommendedName>
</protein>